<feature type="transmembrane region" description="Helical" evidence="2">
    <location>
        <begin position="161"/>
        <end position="181"/>
    </location>
</feature>
<feature type="transmembrane region" description="Helical" evidence="2">
    <location>
        <begin position="375"/>
        <end position="396"/>
    </location>
</feature>
<proteinExistence type="inferred from homology"/>
<organism evidence="4 5">
    <name type="scientific">Longispora fulva</name>
    <dbReference type="NCBI Taxonomy" id="619741"/>
    <lineage>
        <taxon>Bacteria</taxon>
        <taxon>Bacillati</taxon>
        <taxon>Actinomycetota</taxon>
        <taxon>Actinomycetes</taxon>
        <taxon>Micromonosporales</taxon>
        <taxon>Micromonosporaceae</taxon>
        <taxon>Longispora</taxon>
    </lineage>
</organism>
<dbReference type="GO" id="GO:0022857">
    <property type="term" value="F:transmembrane transporter activity"/>
    <property type="evidence" value="ECO:0007669"/>
    <property type="project" value="InterPro"/>
</dbReference>
<dbReference type="Proteomes" id="UP000622552">
    <property type="component" value="Unassembled WGS sequence"/>
</dbReference>
<evidence type="ECO:0000313" key="5">
    <source>
        <dbReference type="Proteomes" id="UP000622552"/>
    </source>
</evidence>
<evidence type="ECO:0000259" key="3">
    <source>
        <dbReference type="Pfam" id="PF06738"/>
    </source>
</evidence>
<feature type="transmembrane region" description="Helical" evidence="2">
    <location>
        <begin position="262"/>
        <end position="279"/>
    </location>
</feature>
<feature type="transmembrane region" description="Helical" evidence="2">
    <location>
        <begin position="225"/>
        <end position="242"/>
    </location>
</feature>
<sequence>MTSNPATLLTFLRKLGVAMCDAGDPVNQTTERLQRIADAYGAEDVRFFVLPTGVFIRDHEAVDFSEAAGTGLRLDQISGLYELVGLASTARITPAEGSARLDALLSSAPRFGTALTLLGHVAFSVGLGLLLEPTWRALVAYAVGGLGVGLLGLLARRSRSLSLALPVLASLLVTAVAYQVAAPLLGETALRVLIPPLVSFLPGATLTMATVELASGAMISGSTRLVYGISRLLLLTFGIAAGTRLAGAHHADVTLIPALGPWTPWVGVAVFGLGVYLYFSAPARSLLWLMGMLYLAYTAQFVGTWLIGALFSGFVGALVMTVVSYWLQRVPGAPPAQVLFLPAFWLMVPGALGLLSLNELATDVPIGASDAIGGLWSFISIALGMLVGSSLGRYSITDLVPAAYRQRSSRG</sequence>
<keyword evidence="5" id="KW-1185">Reference proteome</keyword>
<comment type="similarity">
    <text evidence="1">Belongs to the ThrE exporter (TC 2.A.79) family.</text>
</comment>
<feature type="transmembrane region" description="Helical" evidence="2">
    <location>
        <begin position="309"/>
        <end position="327"/>
    </location>
</feature>
<dbReference type="AlphaFoldDB" id="A0A8J7KMJ4"/>
<accession>A0A8J7KMJ4</accession>
<reference evidence="4" key="1">
    <citation type="submission" date="2020-11" db="EMBL/GenBank/DDBJ databases">
        <title>Sequencing the genomes of 1000 actinobacteria strains.</title>
        <authorList>
            <person name="Klenk H.-P."/>
        </authorList>
    </citation>
    <scope>NUCLEOTIDE SEQUENCE</scope>
    <source>
        <strain evidence="4">DSM 45356</strain>
    </source>
</reference>
<dbReference type="RefSeq" id="WP_197005900.1">
    <property type="nucleotide sequence ID" value="NZ_BONS01000012.1"/>
</dbReference>
<name>A0A8J7KMJ4_9ACTN</name>
<evidence type="ECO:0000256" key="1">
    <source>
        <dbReference type="ARBA" id="ARBA00034125"/>
    </source>
</evidence>
<feature type="transmembrane region" description="Helical" evidence="2">
    <location>
        <begin position="137"/>
        <end position="154"/>
    </location>
</feature>
<dbReference type="EMBL" id="JADOUF010000001">
    <property type="protein sequence ID" value="MBG6139221.1"/>
    <property type="molecule type" value="Genomic_DNA"/>
</dbReference>
<dbReference type="PANTHER" id="PTHR31082">
    <property type="entry name" value="PHEROMONE-REGULATED MEMBRANE PROTEIN 10"/>
    <property type="match status" value="1"/>
</dbReference>
<comment type="caution">
    <text evidence="4">The sequence shown here is derived from an EMBL/GenBank/DDBJ whole genome shotgun (WGS) entry which is preliminary data.</text>
</comment>
<feature type="transmembrane region" description="Helical" evidence="2">
    <location>
        <begin position="193"/>
        <end position="213"/>
    </location>
</feature>
<dbReference type="InterPro" id="IPR051361">
    <property type="entry name" value="ThrE/Ser_Exporter"/>
</dbReference>
<feature type="transmembrane region" description="Helical" evidence="2">
    <location>
        <begin position="339"/>
        <end position="355"/>
    </location>
</feature>
<keyword evidence="2" id="KW-0812">Transmembrane</keyword>
<evidence type="ECO:0000256" key="2">
    <source>
        <dbReference type="SAM" id="Phobius"/>
    </source>
</evidence>
<keyword evidence="2" id="KW-1133">Transmembrane helix</keyword>
<feature type="domain" description="Threonine/serine exporter-like N-terminal" evidence="3">
    <location>
        <begin position="11"/>
        <end position="245"/>
    </location>
</feature>
<evidence type="ECO:0000313" key="4">
    <source>
        <dbReference type="EMBL" id="MBG6139221.1"/>
    </source>
</evidence>
<dbReference type="Pfam" id="PF06738">
    <property type="entry name" value="ThrE"/>
    <property type="match status" value="1"/>
</dbReference>
<dbReference type="InterPro" id="IPR010619">
    <property type="entry name" value="ThrE-like_N"/>
</dbReference>
<keyword evidence="2" id="KW-0472">Membrane</keyword>
<dbReference type="PANTHER" id="PTHR31082:SF4">
    <property type="entry name" value="PHEROMONE-REGULATED MEMBRANE PROTEIN 10"/>
    <property type="match status" value="1"/>
</dbReference>
<protein>
    <submittedName>
        <fullName evidence="4">Uncharacterized membrane protein YjjP (DUF1212 family)</fullName>
    </submittedName>
</protein>
<gene>
    <name evidence="4" type="ORF">IW245_005415</name>
</gene>